<keyword evidence="1" id="KW-1133">Transmembrane helix</keyword>
<evidence type="ECO:0000256" key="1">
    <source>
        <dbReference type="SAM" id="Phobius"/>
    </source>
</evidence>
<dbReference type="EMBL" id="LT853695">
    <property type="protein sequence ID" value="SMQ50351.1"/>
    <property type="molecule type" value="Genomic_DNA"/>
</dbReference>
<accession>A0A1X7RT31</accession>
<proteinExistence type="predicted"/>
<gene>
    <name evidence="2" type="ORF">ZT3D7_G5504</name>
</gene>
<name>A0A1X7RT31_ZYMT9</name>
<keyword evidence="1" id="KW-0472">Membrane</keyword>
<protein>
    <submittedName>
        <fullName evidence="2">Uncharacterized protein</fullName>
    </submittedName>
</protein>
<feature type="transmembrane region" description="Helical" evidence="1">
    <location>
        <begin position="242"/>
        <end position="262"/>
    </location>
</feature>
<dbReference type="Proteomes" id="UP000215127">
    <property type="component" value="Chromosome 4"/>
</dbReference>
<sequence>MPNNHEIRLMMNDPPWLPLAISFHFLDLPPEIRNLVYYELLTLPEASSVRGCHPQILATSKQMHSEAKKLLFLLNYIPIRILPGGVFIGNLRCGDYAPSLRSNKKGVIPGSSQNDLRHLVWPEFLRTAPFIRFEGGGTVDCSAKTHIDDEWQQAFNRSGSDRLLPYQYEMFISNVLWLLSAELHKERMCRLLKGTWRRHDTFLSHPGYGLELYPSVVNGTQFSYNPRPVDVDMRSMAKDVQAGKTMTIAAVLASCLTLLWRVYAAHPALGMVTSIPCVLAFIVDWLFRWYFFATSRVQTGHLASFLAHYTFELRTALGSVDVQALSHDVIARANRMLHLQIEIEIATRREELKGIDLLDPAELERMRRRMRAL</sequence>
<evidence type="ECO:0000313" key="3">
    <source>
        <dbReference type="Proteomes" id="UP000215127"/>
    </source>
</evidence>
<feature type="transmembrane region" description="Helical" evidence="1">
    <location>
        <begin position="268"/>
        <end position="287"/>
    </location>
</feature>
<evidence type="ECO:0000313" key="2">
    <source>
        <dbReference type="EMBL" id="SMQ50351.1"/>
    </source>
</evidence>
<reference evidence="2 3" key="1">
    <citation type="submission" date="2016-06" db="EMBL/GenBank/DDBJ databases">
        <authorList>
            <person name="Kjaerup R.B."/>
            <person name="Dalgaard T.S."/>
            <person name="Juul-Madsen H.R."/>
        </authorList>
    </citation>
    <scope>NUCLEOTIDE SEQUENCE [LARGE SCALE GENOMIC DNA]</scope>
</reference>
<keyword evidence="1" id="KW-0812">Transmembrane</keyword>
<organism evidence="2 3">
    <name type="scientific">Zymoseptoria tritici (strain ST99CH_3D7)</name>
    <dbReference type="NCBI Taxonomy" id="1276538"/>
    <lineage>
        <taxon>Eukaryota</taxon>
        <taxon>Fungi</taxon>
        <taxon>Dikarya</taxon>
        <taxon>Ascomycota</taxon>
        <taxon>Pezizomycotina</taxon>
        <taxon>Dothideomycetes</taxon>
        <taxon>Dothideomycetidae</taxon>
        <taxon>Mycosphaerellales</taxon>
        <taxon>Mycosphaerellaceae</taxon>
        <taxon>Zymoseptoria</taxon>
    </lineage>
</organism>
<keyword evidence="3" id="KW-1185">Reference proteome</keyword>
<dbReference type="AlphaFoldDB" id="A0A1X7RT31"/>